<evidence type="ECO:0000313" key="2">
    <source>
        <dbReference type="EMBL" id="KAF6233402.1"/>
    </source>
</evidence>
<comment type="caution">
    <text evidence="2">The sequence shown here is derived from an EMBL/GenBank/DDBJ whole genome shotgun (WGS) entry which is preliminary data.</text>
</comment>
<organism evidence="2 3">
    <name type="scientific">Letharia columbiana</name>
    <dbReference type="NCBI Taxonomy" id="112416"/>
    <lineage>
        <taxon>Eukaryota</taxon>
        <taxon>Fungi</taxon>
        <taxon>Dikarya</taxon>
        <taxon>Ascomycota</taxon>
        <taxon>Pezizomycotina</taxon>
        <taxon>Lecanoromycetes</taxon>
        <taxon>OSLEUM clade</taxon>
        <taxon>Lecanoromycetidae</taxon>
        <taxon>Lecanorales</taxon>
        <taxon>Lecanorineae</taxon>
        <taxon>Parmeliaceae</taxon>
        <taxon>Letharia</taxon>
    </lineage>
</organism>
<keyword evidence="3" id="KW-1185">Reference proteome</keyword>
<dbReference type="Proteomes" id="UP000578531">
    <property type="component" value="Unassembled WGS sequence"/>
</dbReference>
<sequence length="232" mass="24964">MFCSTLRRRPSLSTLIPLLTSSADPRLQETNLQTHDLALPTQPQPSHTAQQQRPTTQPFLILTSSSLHDPNATERMNRFSTLTSSPVPTIVFLLSTSEQSDATGVHGFMELQTHLHPLPTPPPLLPIPSPHHLLAILRTYTTAPAPSPSPSPPPPPPAATLSLLPHVTATAPARPLSTHTTNVLSDLCRSVREVAVLAGTEGGRGVLGEWLGEEGGKGVAEFWEGEWMVEGF</sequence>
<feature type="compositionally biased region" description="Pro residues" evidence="1">
    <location>
        <begin position="145"/>
        <end position="158"/>
    </location>
</feature>
<protein>
    <submittedName>
        <fullName evidence="2">Uncharacterized protein</fullName>
    </submittedName>
</protein>
<feature type="region of interest" description="Disordered" evidence="1">
    <location>
        <begin position="142"/>
        <end position="162"/>
    </location>
</feature>
<dbReference type="RefSeq" id="XP_037162820.1">
    <property type="nucleotide sequence ID" value="XM_037310234.1"/>
</dbReference>
<dbReference type="AlphaFoldDB" id="A0A8H6L2U0"/>
<dbReference type="OrthoDB" id="2129069at2759"/>
<proteinExistence type="predicted"/>
<gene>
    <name evidence="2" type="ORF">HO173_008334</name>
</gene>
<name>A0A8H6L2U0_9LECA</name>
<dbReference type="EMBL" id="JACCJC010000038">
    <property type="protein sequence ID" value="KAF6233402.1"/>
    <property type="molecule type" value="Genomic_DNA"/>
</dbReference>
<evidence type="ECO:0000256" key="1">
    <source>
        <dbReference type="SAM" id="MobiDB-lite"/>
    </source>
</evidence>
<dbReference type="GeneID" id="59289990"/>
<evidence type="ECO:0000313" key="3">
    <source>
        <dbReference type="Proteomes" id="UP000578531"/>
    </source>
</evidence>
<reference evidence="2 3" key="1">
    <citation type="journal article" date="2020" name="Genomics">
        <title>Complete, high-quality genomes from long-read metagenomic sequencing of two wolf lichen thalli reveals enigmatic genome architecture.</title>
        <authorList>
            <person name="McKenzie S.K."/>
            <person name="Walston R.F."/>
            <person name="Allen J.L."/>
        </authorList>
    </citation>
    <scope>NUCLEOTIDE SEQUENCE [LARGE SCALE GENOMIC DNA]</scope>
    <source>
        <strain evidence="2">WasteWater2</strain>
    </source>
</reference>
<accession>A0A8H6L2U0</accession>